<feature type="compositionally biased region" description="Basic residues" evidence="1">
    <location>
        <begin position="195"/>
        <end position="206"/>
    </location>
</feature>
<feature type="region of interest" description="Disordered" evidence="1">
    <location>
        <begin position="102"/>
        <end position="121"/>
    </location>
</feature>
<dbReference type="AlphaFoldDB" id="A0AAD6Y1D1"/>
<organism evidence="2 3">
    <name type="scientific">Mycena pura</name>
    <dbReference type="NCBI Taxonomy" id="153505"/>
    <lineage>
        <taxon>Eukaryota</taxon>
        <taxon>Fungi</taxon>
        <taxon>Dikarya</taxon>
        <taxon>Basidiomycota</taxon>
        <taxon>Agaricomycotina</taxon>
        <taxon>Agaricomycetes</taxon>
        <taxon>Agaricomycetidae</taxon>
        <taxon>Agaricales</taxon>
        <taxon>Marasmiineae</taxon>
        <taxon>Mycenaceae</taxon>
        <taxon>Mycena</taxon>
    </lineage>
</organism>
<protein>
    <submittedName>
        <fullName evidence="2">Uncharacterized protein</fullName>
    </submittedName>
</protein>
<feature type="compositionally biased region" description="Low complexity" evidence="1">
    <location>
        <begin position="345"/>
        <end position="355"/>
    </location>
</feature>
<accession>A0AAD6Y1D1</accession>
<evidence type="ECO:0000313" key="2">
    <source>
        <dbReference type="EMBL" id="KAJ7196526.1"/>
    </source>
</evidence>
<feature type="compositionally biased region" description="Basic residues" evidence="1">
    <location>
        <begin position="145"/>
        <end position="184"/>
    </location>
</feature>
<comment type="caution">
    <text evidence="2">The sequence shown here is derived from an EMBL/GenBank/DDBJ whole genome shotgun (WGS) entry which is preliminary data.</text>
</comment>
<dbReference type="Proteomes" id="UP001219525">
    <property type="component" value="Unassembled WGS sequence"/>
</dbReference>
<sequence length="383" mass="41704">MVSPIQLQFSVHNTSGVTVSVSGGNVTDQILKPGQGVTMTVASLLQPNASDVRHVQVAILTAKKAVADMLYWPNKPHPNITLSKAVENFYYPKTDVSLPNGSAAFKTPSKSSEHPEASEVSRSYYKVPLSRRVMVCKSHPVMSRAYRHRRRRRRQWARACRRRRRTGGQRLRQRMAQAHRRRRQTAQAAQVHRSIGGRRRRRRRRAAGCGGKQAVEAAQAAGPLVATACAALGLRAAPHLRRLPPACRSAACAARLPYLPTPAPPQTAIVCVIRCLRAPPRLCCPPPAACASAAGRLRASAARSPYPEARRRAVPTARATPAQRAADGSRVPRNDPRAVRHTPWSSRASAASRSAGDPAHCSQTMTLLDNGNKGCHGTLQKSF</sequence>
<dbReference type="EMBL" id="JARJCW010000083">
    <property type="protein sequence ID" value="KAJ7196526.1"/>
    <property type="molecule type" value="Genomic_DNA"/>
</dbReference>
<feature type="region of interest" description="Disordered" evidence="1">
    <location>
        <begin position="145"/>
        <end position="210"/>
    </location>
</feature>
<evidence type="ECO:0000256" key="1">
    <source>
        <dbReference type="SAM" id="MobiDB-lite"/>
    </source>
</evidence>
<feature type="region of interest" description="Disordered" evidence="1">
    <location>
        <begin position="301"/>
        <end position="373"/>
    </location>
</feature>
<evidence type="ECO:0000313" key="3">
    <source>
        <dbReference type="Proteomes" id="UP001219525"/>
    </source>
</evidence>
<proteinExistence type="predicted"/>
<feature type="compositionally biased region" description="Low complexity" evidence="1">
    <location>
        <begin position="314"/>
        <end position="326"/>
    </location>
</feature>
<gene>
    <name evidence="2" type="ORF">GGX14DRAFT_403244</name>
</gene>
<keyword evidence="3" id="KW-1185">Reference proteome</keyword>
<name>A0AAD6Y1D1_9AGAR</name>
<reference evidence="2" key="1">
    <citation type="submission" date="2023-03" db="EMBL/GenBank/DDBJ databases">
        <title>Massive genome expansion in bonnet fungi (Mycena s.s.) driven by repeated elements and novel gene families across ecological guilds.</title>
        <authorList>
            <consortium name="Lawrence Berkeley National Laboratory"/>
            <person name="Harder C.B."/>
            <person name="Miyauchi S."/>
            <person name="Viragh M."/>
            <person name="Kuo A."/>
            <person name="Thoen E."/>
            <person name="Andreopoulos B."/>
            <person name="Lu D."/>
            <person name="Skrede I."/>
            <person name="Drula E."/>
            <person name="Henrissat B."/>
            <person name="Morin E."/>
            <person name="Kohler A."/>
            <person name="Barry K."/>
            <person name="LaButti K."/>
            <person name="Morin E."/>
            <person name="Salamov A."/>
            <person name="Lipzen A."/>
            <person name="Mereny Z."/>
            <person name="Hegedus B."/>
            <person name="Baldrian P."/>
            <person name="Stursova M."/>
            <person name="Weitz H."/>
            <person name="Taylor A."/>
            <person name="Grigoriev I.V."/>
            <person name="Nagy L.G."/>
            <person name="Martin F."/>
            <person name="Kauserud H."/>
        </authorList>
    </citation>
    <scope>NUCLEOTIDE SEQUENCE</scope>
    <source>
        <strain evidence="2">9144</strain>
    </source>
</reference>